<evidence type="ECO:0000313" key="2">
    <source>
        <dbReference type="Proteomes" id="UP001500748"/>
    </source>
</evidence>
<sequence length="158" mass="18211">MQTNEILQNLLTERYIKPIVVEGNYAASKSAALLNPESGTVFSVASDFLFMFQDQNKNGWLTIPNQLTINGKKYYPKLGDRIINNDGTSYSFTTKEAIIEMAYNYFKEYINHHFGIQTVIEGMSFFENSDDKTDKYFVVFQKFKSRIHPQIDAFISSN</sequence>
<dbReference type="Proteomes" id="UP001500748">
    <property type="component" value="Unassembled WGS sequence"/>
</dbReference>
<protein>
    <submittedName>
        <fullName evidence="1">Uncharacterized protein</fullName>
    </submittedName>
</protein>
<organism evidence="1 2">
    <name type="scientific">Flavobacterium ginsengiterrae</name>
    <dbReference type="NCBI Taxonomy" id="871695"/>
    <lineage>
        <taxon>Bacteria</taxon>
        <taxon>Pseudomonadati</taxon>
        <taxon>Bacteroidota</taxon>
        <taxon>Flavobacteriia</taxon>
        <taxon>Flavobacteriales</taxon>
        <taxon>Flavobacteriaceae</taxon>
        <taxon>Flavobacterium</taxon>
    </lineage>
</organism>
<proteinExistence type="predicted"/>
<dbReference type="RefSeq" id="WP_345139840.1">
    <property type="nucleotide sequence ID" value="NZ_BAABDU010000002.1"/>
</dbReference>
<reference evidence="2" key="1">
    <citation type="journal article" date="2019" name="Int. J. Syst. Evol. Microbiol.">
        <title>The Global Catalogue of Microorganisms (GCM) 10K type strain sequencing project: providing services to taxonomists for standard genome sequencing and annotation.</title>
        <authorList>
            <consortium name="The Broad Institute Genomics Platform"/>
            <consortium name="The Broad Institute Genome Sequencing Center for Infectious Disease"/>
            <person name="Wu L."/>
            <person name="Ma J."/>
        </authorList>
    </citation>
    <scope>NUCLEOTIDE SEQUENCE [LARGE SCALE GENOMIC DNA]</scope>
    <source>
        <strain evidence="2">JCM 17337</strain>
    </source>
</reference>
<accession>A0ABP7G6K5</accession>
<dbReference type="EMBL" id="BAABDU010000002">
    <property type="protein sequence ID" value="GAA3757706.1"/>
    <property type="molecule type" value="Genomic_DNA"/>
</dbReference>
<comment type="caution">
    <text evidence="1">The sequence shown here is derived from an EMBL/GenBank/DDBJ whole genome shotgun (WGS) entry which is preliminary data.</text>
</comment>
<name>A0ABP7G6K5_9FLAO</name>
<gene>
    <name evidence="1" type="ORF">GCM10022423_05110</name>
</gene>
<keyword evidence="2" id="KW-1185">Reference proteome</keyword>
<evidence type="ECO:0000313" key="1">
    <source>
        <dbReference type="EMBL" id="GAA3757706.1"/>
    </source>
</evidence>